<evidence type="ECO:0000313" key="3">
    <source>
        <dbReference type="Proteomes" id="UP000318431"/>
    </source>
</evidence>
<feature type="transmembrane region" description="Helical" evidence="1">
    <location>
        <begin position="56"/>
        <end position="76"/>
    </location>
</feature>
<dbReference type="Pfam" id="PF06912">
    <property type="entry name" value="DUF1275"/>
    <property type="match status" value="1"/>
</dbReference>
<dbReference type="PANTHER" id="PTHR37314">
    <property type="entry name" value="SLR0142 PROTEIN"/>
    <property type="match status" value="1"/>
</dbReference>
<name>A0A562RKH1_9BURK</name>
<dbReference type="OrthoDB" id="5125627at2"/>
<keyword evidence="1" id="KW-0472">Membrane</keyword>
<comment type="caution">
    <text evidence="2">The sequence shown here is derived from an EMBL/GenBank/DDBJ whole genome shotgun (WGS) entry which is preliminary data.</text>
</comment>
<evidence type="ECO:0000313" key="2">
    <source>
        <dbReference type="EMBL" id="TWI69539.1"/>
    </source>
</evidence>
<keyword evidence="3" id="KW-1185">Reference proteome</keyword>
<organism evidence="2 3">
    <name type="scientific">Pseudoduganella lurida</name>
    <dbReference type="NCBI Taxonomy" id="1036180"/>
    <lineage>
        <taxon>Bacteria</taxon>
        <taxon>Pseudomonadati</taxon>
        <taxon>Pseudomonadota</taxon>
        <taxon>Betaproteobacteria</taxon>
        <taxon>Burkholderiales</taxon>
        <taxon>Oxalobacteraceae</taxon>
        <taxon>Telluria group</taxon>
        <taxon>Pseudoduganella</taxon>
    </lineage>
</organism>
<protein>
    <submittedName>
        <fullName evidence="2">Uncharacterized membrane protein YoaK (UPF0700 family)</fullName>
    </submittedName>
</protein>
<keyword evidence="1" id="KW-0812">Transmembrane</keyword>
<dbReference type="RefSeq" id="WP_145647291.1">
    <property type="nucleotide sequence ID" value="NZ_VLLB01000001.1"/>
</dbReference>
<gene>
    <name evidence="2" type="ORF">IP91_00609</name>
</gene>
<feature type="transmembrane region" description="Helical" evidence="1">
    <location>
        <begin position="88"/>
        <end position="110"/>
    </location>
</feature>
<dbReference type="EMBL" id="VLLB01000001">
    <property type="protein sequence ID" value="TWI69539.1"/>
    <property type="molecule type" value="Genomic_DNA"/>
</dbReference>
<proteinExistence type="predicted"/>
<reference evidence="2 3" key="1">
    <citation type="journal article" date="2015" name="Stand. Genomic Sci.">
        <title>Genomic Encyclopedia of Bacterial and Archaeal Type Strains, Phase III: the genomes of soil and plant-associated and newly described type strains.</title>
        <authorList>
            <person name="Whitman W.B."/>
            <person name="Woyke T."/>
            <person name="Klenk H.P."/>
            <person name="Zhou Y."/>
            <person name="Lilburn T.G."/>
            <person name="Beck B.J."/>
            <person name="De Vos P."/>
            <person name="Vandamme P."/>
            <person name="Eisen J.A."/>
            <person name="Garrity G."/>
            <person name="Hugenholtz P."/>
            <person name="Kyrpides N.C."/>
        </authorList>
    </citation>
    <scope>NUCLEOTIDE SEQUENCE [LARGE SCALE GENOMIC DNA]</scope>
    <source>
        <strain evidence="2 3">CGMCC 1.10822</strain>
    </source>
</reference>
<feature type="transmembrane region" description="Helical" evidence="1">
    <location>
        <begin position="116"/>
        <end position="137"/>
    </location>
</feature>
<dbReference type="AlphaFoldDB" id="A0A562RKH1"/>
<accession>A0A562RKH1</accession>
<evidence type="ECO:0000256" key="1">
    <source>
        <dbReference type="SAM" id="Phobius"/>
    </source>
</evidence>
<dbReference type="Proteomes" id="UP000318431">
    <property type="component" value="Unassembled WGS sequence"/>
</dbReference>
<dbReference type="PANTHER" id="PTHR37314:SF5">
    <property type="entry name" value="SLR0142 PROTEIN"/>
    <property type="match status" value="1"/>
</dbReference>
<dbReference type="InterPro" id="IPR010699">
    <property type="entry name" value="DUF1275"/>
</dbReference>
<keyword evidence="1" id="KW-1133">Transmembrane helix</keyword>
<feature type="transmembrane region" description="Helical" evidence="1">
    <location>
        <begin position="185"/>
        <end position="218"/>
    </location>
</feature>
<sequence length="232" mass="23807">MKATPSDLFLGICLGGLAGYVDTAGFVALYGLFTAHVTGNFVLIGAELARPSHGPLLLKFLAFPAFGAGVVFGRLLGNAYERRGSSAVRPLLALELVLLAGFMAAGLAAVPFEHQSAPPVLLAGMLGAAAMGVHNAAGKQQFARIAPTTVMTGNVTELLFNVTDLATGHGAPAAREKLTRFAWPVLAFALGCIAGGSAYVAAGFWCLLLPVGALVMLLGLRWPSPVPVPAAK</sequence>